<dbReference type="InterPro" id="IPR000715">
    <property type="entry name" value="Glycosyl_transferase_4"/>
</dbReference>
<dbReference type="CDD" id="cd06853">
    <property type="entry name" value="GT_WecA_like"/>
    <property type="match status" value="1"/>
</dbReference>
<evidence type="ECO:0000256" key="3">
    <source>
        <dbReference type="ARBA" id="ARBA00022679"/>
    </source>
</evidence>
<name>A0A1F7KZR4_9BACT</name>
<feature type="transmembrane region" description="Helical" evidence="8">
    <location>
        <begin position="201"/>
        <end position="219"/>
    </location>
</feature>
<feature type="transmembrane region" description="Helical" evidence="8">
    <location>
        <begin position="303"/>
        <end position="321"/>
    </location>
</feature>
<keyword evidence="2" id="KW-1003">Cell membrane</keyword>
<feature type="transmembrane region" description="Helical" evidence="8">
    <location>
        <begin position="231"/>
        <end position="250"/>
    </location>
</feature>
<keyword evidence="5 8" id="KW-1133">Transmembrane helix</keyword>
<dbReference type="EMBL" id="MGBR01000001">
    <property type="protein sequence ID" value="OGK73369.1"/>
    <property type="molecule type" value="Genomic_DNA"/>
</dbReference>
<evidence type="ECO:0008006" key="11">
    <source>
        <dbReference type="Google" id="ProtNLM"/>
    </source>
</evidence>
<keyword evidence="4 8" id="KW-0812">Transmembrane</keyword>
<evidence type="ECO:0000256" key="1">
    <source>
        <dbReference type="ARBA" id="ARBA00004651"/>
    </source>
</evidence>
<dbReference type="Pfam" id="PF00953">
    <property type="entry name" value="Glycos_transf_4"/>
    <property type="match status" value="1"/>
</dbReference>
<feature type="transmembrane region" description="Helical" evidence="8">
    <location>
        <begin position="256"/>
        <end position="276"/>
    </location>
</feature>
<dbReference type="GO" id="GO:0046872">
    <property type="term" value="F:metal ion binding"/>
    <property type="evidence" value="ECO:0007669"/>
    <property type="project" value="UniProtKB-KW"/>
</dbReference>
<evidence type="ECO:0000256" key="4">
    <source>
        <dbReference type="ARBA" id="ARBA00022692"/>
    </source>
</evidence>
<protein>
    <recommendedName>
        <fullName evidence="11">Undecaprenyl-phosphate alpha-N-acetylglucosaminyl 1-phosphate transferase</fullName>
    </recommendedName>
</protein>
<proteinExistence type="predicted"/>
<dbReference type="PANTHER" id="PTHR22926">
    <property type="entry name" value="PHOSPHO-N-ACETYLMURAMOYL-PENTAPEPTIDE-TRANSFERASE"/>
    <property type="match status" value="1"/>
</dbReference>
<dbReference type="Proteomes" id="UP000177050">
    <property type="component" value="Unassembled WGS sequence"/>
</dbReference>
<dbReference type="GO" id="GO:0016780">
    <property type="term" value="F:phosphotransferase activity, for other substituted phosphate groups"/>
    <property type="evidence" value="ECO:0007669"/>
    <property type="project" value="InterPro"/>
</dbReference>
<dbReference type="PANTHER" id="PTHR22926:SF3">
    <property type="entry name" value="UNDECAPRENYL-PHOSPHATE ALPHA-N-ACETYLGLUCOSAMINYL 1-PHOSPHATE TRANSFERASE"/>
    <property type="match status" value="1"/>
</dbReference>
<evidence type="ECO:0000313" key="10">
    <source>
        <dbReference type="Proteomes" id="UP000177050"/>
    </source>
</evidence>
<feature type="transmembrane region" description="Helical" evidence="8">
    <location>
        <begin position="176"/>
        <end position="195"/>
    </location>
</feature>
<keyword evidence="3" id="KW-0808">Transferase</keyword>
<evidence type="ECO:0000313" key="9">
    <source>
        <dbReference type="EMBL" id="OGK73369.1"/>
    </source>
</evidence>
<evidence type="ECO:0000256" key="6">
    <source>
        <dbReference type="ARBA" id="ARBA00023136"/>
    </source>
</evidence>
<sequence>MDSILAFLFAFLIAYALTPFTIQFARKYSLVTDKTKRVHPAHTHVGIIPRGGGIPIFIAILLVALIFLPLNKIMVGILISSFLLLIVGVLDDKYDLSPYLRFGANIFVSAIVIGFGLGIPFISNPFGGVIRLDGWRLVFDFFGKHSILILADMLAIFWLVWTTNMINWSKGVDGQLPGFVGIAAIFLGILSQRFVVHDVSAQVVMTLAFIVGGAFLGFLPYNFYPQSIMPGYGGGALAGFLLGILSILSFGKIGTAFLILAIPMIDASYTIIRRIIYKKSPFRADWGHLHHRLLDIGWGKRRIAVFYWSVTFILGMASLFLEGIEKLISFVMIALILLIFILIIQRMKKQQI</sequence>
<accession>A0A1F7KZR4</accession>
<keyword evidence="7" id="KW-0460">Magnesium</keyword>
<evidence type="ECO:0000256" key="7">
    <source>
        <dbReference type="PIRSR" id="PIRSR600715-1"/>
    </source>
</evidence>
<dbReference type="GO" id="GO:0044038">
    <property type="term" value="P:cell wall macromolecule biosynthetic process"/>
    <property type="evidence" value="ECO:0007669"/>
    <property type="project" value="TreeGrafter"/>
</dbReference>
<feature type="transmembrane region" description="Helical" evidence="8">
    <location>
        <begin position="6"/>
        <end position="26"/>
    </location>
</feature>
<gene>
    <name evidence="9" type="ORF">A3K52_01070</name>
</gene>
<keyword evidence="6 8" id="KW-0472">Membrane</keyword>
<feature type="transmembrane region" description="Helical" evidence="8">
    <location>
        <begin position="47"/>
        <end position="67"/>
    </location>
</feature>
<feature type="transmembrane region" description="Helical" evidence="8">
    <location>
        <begin position="73"/>
        <end position="90"/>
    </location>
</feature>
<comment type="cofactor">
    <cofactor evidence="7">
        <name>Mg(2+)</name>
        <dbReference type="ChEBI" id="CHEBI:18420"/>
    </cofactor>
</comment>
<dbReference type="AlphaFoldDB" id="A0A1F7KZR4"/>
<evidence type="ECO:0000256" key="5">
    <source>
        <dbReference type="ARBA" id="ARBA00022989"/>
    </source>
</evidence>
<feature type="transmembrane region" description="Helical" evidence="8">
    <location>
        <begin position="327"/>
        <end position="344"/>
    </location>
</feature>
<reference evidence="9 10" key="1">
    <citation type="journal article" date="2016" name="Nat. Commun.">
        <title>Thousands of microbial genomes shed light on interconnected biogeochemical processes in an aquifer system.</title>
        <authorList>
            <person name="Anantharaman K."/>
            <person name="Brown C.T."/>
            <person name="Hug L.A."/>
            <person name="Sharon I."/>
            <person name="Castelle C.J."/>
            <person name="Probst A.J."/>
            <person name="Thomas B.C."/>
            <person name="Singh A."/>
            <person name="Wilkins M.J."/>
            <person name="Karaoz U."/>
            <person name="Brodie E.L."/>
            <person name="Williams K.H."/>
            <person name="Hubbard S.S."/>
            <person name="Banfield J.F."/>
        </authorList>
    </citation>
    <scope>NUCLEOTIDE SEQUENCE [LARGE SCALE GENOMIC DNA]</scope>
</reference>
<keyword evidence="7" id="KW-0479">Metal-binding</keyword>
<feature type="transmembrane region" description="Helical" evidence="8">
    <location>
        <begin position="142"/>
        <end position="164"/>
    </location>
</feature>
<dbReference type="GO" id="GO:0005886">
    <property type="term" value="C:plasma membrane"/>
    <property type="evidence" value="ECO:0007669"/>
    <property type="project" value="UniProtKB-SubCell"/>
</dbReference>
<evidence type="ECO:0000256" key="2">
    <source>
        <dbReference type="ARBA" id="ARBA00022475"/>
    </source>
</evidence>
<feature type="transmembrane region" description="Helical" evidence="8">
    <location>
        <begin position="102"/>
        <end position="122"/>
    </location>
</feature>
<feature type="binding site" evidence="7">
    <location>
        <position position="167"/>
    </location>
    <ligand>
        <name>Mg(2+)</name>
        <dbReference type="ChEBI" id="CHEBI:18420"/>
    </ligand>
</feature>
<comment type="subcellular location">
    <subcellularLocation>
        <location evidence="1">Cell membrane</location>
        <topology evidence="1">Multi-pass membrane protein</topology>
    </subcellularLocation>
</comment>
<comment type="caution">
    <text evidence="9">The sequence shown here is derived from an EMBL/GenBank/DDBJ whole genome shotgun (WGS) entry which is preliminary data.</text>
</comment>
<evidence type="ECO:0000256" key="8">
    <source>
        <dbReference type="SAM" id="Phobius"/>
    </source>
</evidence>
<dbReference type="GO" id="GO:0009103">
    <property type="term" value="P:lipopolysaccharide biosynthetic process"/>
    <property type="evidence" value="ECO:0007669"/>
    <property type="project" value="TreeGrafter"/>
</dbReference>
<organism evidence="9 10">
    <name type="scientific">Candidatus Roizmanbacteria bacterium RIFOXYD1_FULL_38_12</name>
    <dbReference type="NCBI Taxonomy" id="1802093"/>
    <lineage>
        <taxon>Bacteria</taxon>
        <taxon>Candidatus Roizmaniibacteriota</taxon>
    </lineage>
</organism>
<dbReference type="GO" id="GO:0071555">
    <property type="term" value="P:cell wall organization"/>
    <property type="evidence" value="ECO:0007669"/>
    <property type="project" value="TreeGrafter"/>
</dbReference>